<dbReference type="EMBL" id="ALBS01000260">
    <property type="protein sequence ID" value="EJT47252.1"/>
    <property type="molecule type" value="Genomic_DNA"/>
</dbReference>
<evidence type="ECO:0000256" key="1">
    <source>
        <dbReference type="SAM" id="MobiDB-lite"/>
    </source>
</evidence>
<proteinExistence type="predicted"/>
<evidence type="ECO:0000313" key="3">
    <source>
        <dbReference type="Proteomes" id="UP000002748"/>
    </source>
</evidence>
<reference evidence="2 3" key="1">
    <citation type="journal article" date="2012" name="Eukaryot. Cell">
        <title>Draft genome sequence of CBS 2479, the standard type strain of Trichosporon asahii.</title>
        <authorList>
            <person name="Yang R.Y."/>
            <person name="Li H.T."/>
            <person name="Zhu H."/>
            <person name="Zhou G.P."/>
            <person name="Wang M."/>
            <person name="Wang L."/>
        </authorList>
    </citation>
    <scope>NUCLEOTIDE SEQUENCE [LARGE SCALE GENOMIC DNA]</scope>
    <source>
        <strain evidence="3">ATCC 90039 / CBS 2479 / JCM 2466 / KCTC 7840 / NCYC 2677 / UAMH 7654</strain>
    </source>
</reference>
<name>J6EWQ1_TRIAS</name>
<dbReference type="VEuPathDB" id="FungiDB:A1Q1_04014"/>
<feature type="region of interest" description="Disordered" evidence="1">
    <location>
        <begin position="533"/>
        <end position="564"/>
    </location>
</feature>
<comment type="caution">
    <text evidence="2">The sequence shown here is derived from an EMBL/GenBank/DDBJ whole genome shotgun (WGS) entry which is preliminary data.</text>
</comment>
<dbReference type="RefSeq" id="XP_014177866.1">
    <property type="nucleotide sequence ID" value="XM_014322391.1"/>
</dbReference>
<dbReference type="Proteomes" id="UP000002748">
    <property type="component" value="Unassembled WGS sequence"/>
</dbReference>
<dbReference type="HOGENOM" id="CLU_396996_0_0_1"/>
<sequence>MSVKRQWPLELITLVASDTSPSAQAALCRTSKAVNDAVTPLLYRNIVITRANADRLFLGLPRKANAKNFRITKAEFDKEIEEMREKFADIWAQGDDLYLDGRGWQSFDYEESDPETDDELIPDLDTIKKETDAVTWERRKELFKHVRRVTFAHVPSESFLTDLMDHLGLPECFDSDDEFNDGEDEEPPTPLFPSLTHLSFSSRVIRYVTDWASVNFYQSETVHMIPRLVRSSRFGRPTHACITMPNGRDLPEFFRRMIKRNVNNIDEQIINDFGNELMESWSVVTSDPSSALTCYLPPSIKTFSVHDLRDVGVAYELHARQGTTDAGYGVPIPFRSDSPVTHKVFYNRGPRTKTDELAPAISWAVNRTSSKCSWEFIGKFPLKTIDEVRKKIKSDAYNAKLTAIDDGYFPFIPEDENPEAAAAVARAKRALEDAGLALRQREVAAAQQYEDTLKAKVPELPARQAELQAAAAEARRKWEEARSGGTRQEMNALQQQMQLAENAAKGVGKAGAEIRGLWARAGIKVPREQYIKQKTTNHKATRDRAQSQLSTEQLRARESRKENARKRFAALPAPDPTTRVTFREFDEAEPCAVCGGGNVVDRDLNELLERAWSYRV</sequence>
<protein>
    <submittedName>
        <fullName evidence="2">Uncharacterized protein</fullName>
    </submittedName>
</protein>
<organism evidence="2 3">
    <name type="scientific">Trichosporon asahii var. asahii (strain ATCC 90039 / CBS 2479 / JCM 2466 / KCTC 7840 / NBRC 103889/ NCYC 2677 / UAMH 7654)</name>
    <name type="common">Yeast</name>
    <dbReference type="NCBI Taxonomy" id="1186058"/>
    <lineage>
        <taxon>Eukaryota</taxon>
        <taxon>Fungi</taxon>
        <taxon>Dikarya</taxon>
        <taxon>Basidiomycota</taxon>
        <taxon>Agaricomycotina</taxon>
        <taxon>Tremellomycetes</taxon>
        <taxon>Trichosporonales</taxon>
        <taxon>Trichosporonaceae</taxon>
        <taxon>Trichosporon</taxon>
    </lineage>
</organism>
<dbReference type="OrthoDB" id="2565981at2759"/>
<dbReference type="GeneID" id="25987527"/>
<dbReference type="AlphaFoldDB" id="J6EWQ1"/>
<accession>J6EWQ1</accession>
<evidence type="ECO:0000313" key="2">
    <source>
        <dbReference type="EMBL" id="EJT47252.1"/>
    </source>
</evidence>
<dbReference type="KEGG" id="tasa:A1Q1_04014"/>
<gene>
    <name evidence="2" type="ORF">A1Q1_04014</name>
</gene>